<reference evidence="1 2" key="1">
    <citation type="journal article" date="2023" name="Arcadia Sci">
        <title>De novo assembly of a long-read Amblyomma americanum tick genome.</title>
        <authorList>
            <person name="Chou S."/>
            <person name="Poskanzer K.E."/>
            <person name="Rollins M."/>
            <person name="Thuy-Boun P.S."/>
        </authorList>
    </citation>
    <scope>NUCLEOTIDE SEQUENCE [LARGE SCALE GENOMIC DNA]</scope>
    <source>
        <strain evidence="1">F_SG_1</strain>
        <tissue evidence="1">Salivary glands</tissue>
    </source>
</reference>
<dbReference type="EMBL" id="JARKHS020019711">
    <property type="protein sequence ID" value="KAK8771455.1"/>
    <property type="molecule type" value="Genomic_DNA"/>
</dbReference>
<keyword evidence="2" id="KW-1185">Reference proteome</keyword>
<gene>
    <name evidence="1" type="ORF">V5799_025300</name>
</gene>
<dbReference type="Proteomes" id="UP001321473">
    <property type="component" value="Unassembled WGS sequence"/>
</dbReference>
<protein>
    <submittedName>
        <fullName evidence="1">Uncharacterized protein</fullName>
    </submittedName>
</protein>
<proteinExistence type="predicted"/>
<evidence type="ECO:0000313" key="1">
    <source>
        <dbReference type="EMBL" id="KAK8771455.1"/>
    </source>
</evidence>
<sequence length="96" mass="10751">MATEIAANVTLPLRGGMNYHISVDVSEPLDPYQVWAYAFDCLRTFVSWRPAEKVDIFNVTVYTDDVRTSTCSVHCAIRAQATCVSIPLSLSKRNPR</sequence>
<evidence type="ECO:0000313" key="2">
    <source>
        <dbReference type="Proteomes" id="UP001321473"/>
    </source>
</evidence>
<accession>A0AAQ4E9R0</accession>
<comment type="caution">
    <text evidence="1">The sequence shown here is derived from an EMBL/GenBank/DDBJ whole genome shotgun (WGS) entry which is preliminary data.</text>
</comment>
<dbReference type="AlphaFoldDB" id="A0AAQ4E9R0"/>
<organism evidence="1 2">
    <name type="scientific">Amblyomma americanum</name>
    <name type="common">Lone star tick</name>
    <dbReference type="NCBI Taxonomy" id="6943"/>
    <lineage>
        <taxon>Eukaryota</taxon>
        <taxon>Metazoa</taxon>
        <taxon>Ecdysozoa</taxon>
        <taxon>Arthropoda</taxon>
        <taxon>Chelicerata</taxon>
        <taxon>Arachnida</taxon>
        <taxon>Acari</taxon>
        <taxon>Parasitiformes</taxon>
        <taxon>Ixodida</taxon>
        <taxon>Ixodoidea</taxon>
        <taxon>Ixodidae</taxon>
        <taxon>Amblyomminae</taxon>
        <taxon>Amblyomma</taxon>
    </lineage>
</organism>
<name>A0AAQ4E9R0_AMBAM</name>